<dbReference type="EMBL" id="JAANOU010000001">
    <property type="protein sequence ID" value="NIH80421.1"/>
    <property type="molecule type" value="Genomic_DNA"/>
</dbReference>
<feature type="region of interest" description="Disordered" evidence="1">
    <location>
        <begin position="29"/>
        <end position="53"/>
    </location>
</feature>
<evidence type="ECO:0000256" key="1">
    <source>
        <dbReference type="SAM" id="MobiDB-lite"/>
    </source>
</evidence>
<comment type="caution">
    <text evidence="2">The sequence shown here is derived from an EMBL/GenBank/DDBJ whole genome shotgun (WGS) entry which is preliminary data.</text>
</comment>
<gene>
    <name evidence="2" type="ORF">FHX46_002951</name>
</gene>
<sequence>MGTRPIDDAALLELARAAVDAFLRIFGPPDTTDAGTGVSAVAGSDDRARPAGS</sequence>
<evidence type="ECO:0000313" key="2">
    <source>
        <dbReference type="EMBL" id="NIH80421.1"/>
    </source>
</evidence>
<name>A0ABX0SYQ3_9PSEU</name>
<evidence type="ECO:0000313" key="3">
    <source>
        <dbReference type="Proteomes" id="UP000754495"/>
    </source>
</evidence>
<dbReference type="RefSeq" id="WP_167114620.1">
    <property type="nucleotide sequence ID" value="NZ_JAANOU010000001.1"/>
</dbReference>
<accession>A0ABX0SYQ3</accession>
<dbReference type="Proteomes" id="UP000754495">
    <property type="component" value="Unassembled WGS sequence"/>
</dbReference>
<feature type="compositionally biased region" description="Basic and acidic residues" evidence="1">
    <location>
        <begin position="44"/>
        <end position="53"/>
    </location>
</feature>
<protein>
    <submittedName>
        <fullName evidence="2">Uncharacterized protein</fullName>
    </submittedName>
</protein>
<keyword evidence="3" id="KW-1185">Reference proteome</keyword>
<proteinExistence type="predicted"/>
<organism evidence="2 3">
    <name type="scientific">Amycolatopsis viridis</name>
    <dbReference type="NCBI Taxonomy" id="185678"/>
    <lineage>
        <taxon>Bacteria</taxon>
        <taxon>Bacillati</taxon>
        <taxon>Actinomycetota</taxon>
        <taxon>Actinomycetes</taxon>
        <taxon>Pseudonocardiales</taxon>
        <taxon>Pseudonocardiaceae</taxon>
        <taxon>Amycolatopsis</taxon>
    </lineage>
</organism>
<reference evidence="2 3" key="1">
    <citation type="submission" date="2020-03" db="EMBL/GenBank/DDBJ databases">
        <title>Sequencing the genomes of 1000 actinobacteria strains.</title>
        <authorList>
            <person name="Klenk H.-P."/>
        </authorList>
    </citation>
    <scope>NUCLEOTIDE SEQUENCE [LARGE SCALE GENOMIC DNA]</scope>
    <source>
        <strain evidence="2 3">DSM 45668</strain>
    </source>
</reference>